<dbReference type="SMART" id="SM00360">
    <property type="entry name" value="RRM"/>
    <property type="match status" value="1"/>
</dbReference>
<feature type="non-terminal residue" evidence="5">
    <location>
        <position position="1"/>
    </location>
</feature>
<dbReference type="InterPro" id="IPR000504">
    <property type="entry name" value="RRM_dom"/>
</dbReference>
<dbReference type="AlphaFoldDB" id="A0A813GLY7"/>
<organism evidence="5 7">
    <name type="scientific">Polarella glacialis</name>
    <name type="common">Dinoflagellate</name>
    <dbReference type="NCBI Taxonomy" id="89957"/>
    <lineage>
        <taxon>Eukaryota</taxon>
        <taxon>Sar</taxon>
        <taxon>Alveolata</taxon>
        <taxon>Dinophyceae</taxon>
        <taxon>Suessiales</taxon>
        <taxon>Suessiaceae</taxon>
        <taxon>Polarella</taxon>
    </lineage>
</organism>
<reference evidence="5" key="1">
    <citation type="submission" date="2021-02" db="EMBL/GenBank/DDBJ databases">
        <authorList>
            <person name="Dougan E. K."/>
            <person name="Rhodes N."/>
            <person name="Thang M."/>
            <person name="Chan C."/>
        </authorList>
    </citation>
    <scope>NUCLEOTIDE SEQUENCE</scope>
</reference>
<dbReference type="OMA" id="CEYAEPL"/>
<gene>
    <name evidence="5" type="ORF">PGLA1383_LOCUS44062</name>
    <name evidence="6" type="ORF">PGLA2088_LOCUS1364</name>
</gene>
<keyword evidence="1 2" id="KW-0694">RNA-binding</keyword>
<dbReference type="Proteomes" id="UP000654075">
    <property type="component" value="Unassembled WGS sequence"/>
</dbReference>
<dbReference type="Pfam" id="PF00076">
    <property type="entry name" value="RRM_1"/>
    <property type="match status" value="1"/>
</dbReference>
<evidence type="ECO:0000313" key="5">
    <source>
        <dbReference type="EMBL" id="CAE8627255.1"/>
    </source>
</evidence>
<evidence type="ECO:0000313" key="6">
    <source>
        <dbReference type="EMBL" id="CAE8633844.1"/>
    </source>
</evidence>
<evidence type="ECO:0000313" key="7">
    <source>
        <dbReference type="Proteomes" id="UP000654075"/>
    </source>
</evidence>
<dbReference type="InterPro" id="IPR035979">
    <property type="entry name" value="RBD_domain_sf"/>
</dbReference>
<proteinExistence type="predicted"/>
<protein>
    <recommendedName>
        <fullName evidence="4">RRM domain-containing protein</fullName>
    </recommendedName>
</protein>
<dbReference type="EMBL" id="CAJNNW010001043">
    <property type="protein sequence ID" value="CAE8633844.1"/>
    <property type="molecule type" value="Genomic_DNA"/>
</dbReference>
<comment type="caution">
    <text evidence="5">The sequence shown here is derived from an EMBL/GenBank/DDBJ whole genome shotgun (WGS) entry which is preliminary data.</text>
</comment>
<dbReference type="PANTHER" id="PTHR48027">
    <property type="entry name" value="HETEROGENEOUS NUCLEAR RIBONUCLEOPROTEIN 87F-RELATED"/>
    <property type="match status" value="1"/>
</dbReference>
<dbReference type="GO" id="GO:0003723">
    <property type="term" value="F:RNA binding"/>
    <property type="evidence" value="ECO:0007669"/>
    <property type="project" value="UniProtKB-UniRule"/>
</dbReference>
<evidence type="ECO:0000256" key="1">
    <source>
        <dbReference type="ARBA" id="ARBA00022884"/>
    </source>
</evidence>
<evidence type="ECO:0000256" key="2">
    <source>
        <dbReference type="PROSITE-ProRule" id="PRU00176"/>
    </source>
</evidence>
<feature type="compositionally biased region" description="Polar residues" evidence="3">
    <location>
        <begin position="1"/>
        <end position="10"/>
    </location>
</feature>
<dbReference type="Proteomes" id="UP000626109">
    <property type="component" value="Unassembled WGS sequence"/>
</dbReference>
<keyword evidence="7" id="KW-1185">Reference proteome</keyword>
<feature type="region of interest" description="Disordered" evidence="3">
    <location>
        <begin position="1"/>
        <end position="27"/>
    </location>
</feature>
<dbReference type="InterPro" id="IPR012677">
    <property type="entry name" value="Nucleotide-bd_a/b_plait_sf"/>
</dbReference>
<dbReference type="EMBL" id="CAJNNV010029136">
    <property type="protein sequence ID" value="CAE8627255.1"/>
    <property type="molecule type" value="Genomic_DNA"/>
</dbReference>
<evidence type="ECO:0000256" key="3">
    <source>
        <dbReference type="SAM" id="MobiDB-lite"/>
    </source>
</evidence>
<accession>A0A813GLY7</accession>
<feature type="domain" description="RRM" evidence="4">
    <location>
        <begin position="118"/>
        <end position="196"/>
    </location>
</feature>
<feature type="region of interest" description="Disordered" evidence="3">
    <location>
        <begin position="84"/>
        <end position="115"/>
    </location>
</feature>
<dbReference type="SUPFAM" id="SSF54928">
    <property type="entry name" value="RNA-binding domain, RBD"/>
    <property type="match status" value="1"/>
</dbReference>
<sequence>VSSVAMQDGSQICVRPAGPQMGAPPHGMMMMPGGMPGRPPMMMMMPRPPGLPMMTMPGMQPGLPPGFMLPMPRPGMPLPLGFVLPPQGMRPSGGTPSSAAPKAQGPKPEGGPRRKDVWPVFVGNIAFDTTEQEVGDLFGAIEGMVYWKLSMQASGGGSRGFGFAEFKSPEAALEAIKKVDGADIRGRKLRLRWGESASTTPE</sequence>
<dbReference type="InterPro" id="IPR052462">
    <property type="entry name" value="SLIRP/GR-RBP-like"/>
</dbReference>
<evidence type="ECO:0000259" key="4">
    <source>
        <dbReference type="PROSITE" id="PS50102"/>
    </source>
</evidence>
<feature type="compositionally biased region" description="Low complexity" evidence="3">
    <location>
        <begin position="16"/>
        <end position="27"/>
    </location>
</feature>
<feature type="non-terminal residue" evidence="5">
    <location>
        <position position="202"/>
    </location>
</feature>
<dbReference type="Gene3D" id="3.30.70.330">
    <property type="match status" value="1"/>
</dbReference>
<name>A0A813GLY7_POLGL</name>
<dbReference type="PROSITE" id="PS50102">
    <property type="entry name" value="RRM"/>
    <property type="match status" value="1"/>
</dbReference>
<dbReference type="OrthoDB" id="272703at2759"/>